<proteinExistence type="predicted"/>
<dbReference type="AlphaFoldDB" id="A0A645IPW7"/>
<protein>
    <submittedName>
        <fullName evidence="2">Uncharacterized protein</fullName>
    </submittedName>
</protein>
<comment type="caution">
    <text evidence="2">The sequence shown here is derived from an EMBL/GenBank/DDBJ whole genome shotgun (WGS) entry which is preliminary data.</text>
</comment>
<accession>A0A645IPW7</accession>
<name>A0A645IPW7_9ZZZZ</name>
<evidence type="ECO:0000256" key="1">
    <source>
        <dbReference type="SAM" id="MobiDB-lite"/>
    </source>
</evidence>
<reference evidence="2" key="1">
    <citation type="submission" date="2019-08" db="EMBL/GenBank/DDBJ databases">
        <authorList>
            <person name="Kucharzyk K."/>
            <person name="Murdoch R.W."/>
            <person name="Higgins S."/>
            <person name="Loffler F."/>
        </authorList>
    </citation>
    <scope>NUCLEOTIDE SEQUENCE</scope>
</reference>
<organism evidence="2">
    <name type="scientific">bioreactor metagenome</name>
    <dbReference type="NCBI Taxonomy" id="1076179"/>
    <lineage>
        <taxon>unclassified sequences</taxon>
        <taxon>metagenomes</taxon>
        <taxon>ecological metagenomes</taxon>
    </lineage>
</organism>
<feature type="region of interest" description="Disordered" evidence="1">
    <location>
        <begin position="58"/>
        <end position="87"/>
    </location>
</feature>
<gene>
    <name evidence="2" type="ORF">SDC9_200941</name>
</gene>
<dbReference type="EMBL" id="VSSQ01120233">
    <property type="protein sequence ID" value="MPN53277.1"/>
    <property type="molecule type" value="Genomic_DNA"/>
</dbReference>
<sequence length="87" mass="9199">MTAAAHPVQHVGKRNTGKAREFASEELALIVPAAQSAQPVQGNRHDIVEAAVKTGNFSGGKFGKERGKPGMAGKFEFKDELPGQSLI</sequence>
<evidence type="ECO:0000313" key="2">
    <source>
        <dbReference type="EMBL" id="MPN53277.1"/>
    </source>
</evidence>